<dbReference type="Pfam" id="PF12215">
    <property type="entry name" value="Glyco_hydr_116N"/>
    <property type="match status" value="1"/>
</dbReference>
<dbReference type="STRING" id="929713.NIASO_00560"/>
<reference evidence="3 4" key="1">
    <citation type="submission" date="2013-12" db="EMBL/GenBank/DDBJ databases">
        <authorList>
            <consortium name="DOE Joint Genome Institute"/>
            <person name="Eisen J."/>
            <person name="Huntemann M."/>
            <person name="Han J."/>
            <person name="Chen A."/>
            <person name="Kyrpides N."/>
            <person name="Mavromatis K."/>
            <person name="Markowitz V."/>
            <person name="Palaniappan K."/>
            <person name="Ivanova N."/>
            <person name="Schaumberg A."/>
            <person name="Pati A."/>
            <person name="Liolios K."/>
            <person name="Nordberg H.P."/>
            <person name="Cantor M.N."/>
            <person name="Hua S.X."/>
            <person name="Woyke T."/>
        </authorList>
    </citation>
    <scope>NUCLEOTIDE SEQUENCE [LARGE SCALE GENOMIC DNA]</scope>
    <source>
        <strain evidence="4">DSM 19437</strain>
    </source>
</reference>
<dbReference type="InterPro" id="IPR006311">
    <property type="entry name" value="TAT_signal"/>
</dbReference>
<dbReference type="InterPro" id="IPR006775">
    <property type="entry name" value="GH116_catalytic"/>
</dbReference>
<dbReference type="Proteomes" id="UP000003586">
    <property type="component" value="Chromosome"/>
</dbReference>
<organism evidence="3 4">
    <name type="scientific">Niabella soli DSM 19437</name>
    <dbReference type="NCBI Taxonomy" id="929713"/>
    <lineage>
        <taxon>Bacteria</taxon>
        <taxon>Pseudomonadati</taxon>
        <taxon>Bacteroidota</taxon>
        <taxon>Chitinophagia</taxon>
        <taxon>Chitinophagales</taxon>
        <taxon>Chitinophagaceae</taxon>
        <taxon>Niabella</taxon>
    </lineage>
</organism>
<evidence type="ECO:0008006" key="5">
    <source>
        <dbReference type="Google" id="ProtNLM"/>
    </source>
</evidence>
<dbReference type="RefSeq" id="WP_008582250.1">
    <property type="nucleotide sequence ID" value="NZ_CP007035.1"/>
</dbReference>
<sequence>MDNYKSRRSFLKKVGLGGLATVTSGVAGAVVAGEKNIDSVLSGKEETPRTSRAYNSAYRDEHLSRVAFPIGGLGAGMFCLEGSGAVSHMSINNHPEIFFEPNIFAAIAIKGAQPMAKVLEGPVPEWKIFGQRGTGNGASGTNYGLPRFDNASFLARFPFGTIELKDNEMPMDVAINGWSPFIPGDEDNSGIPVGALEYTFANRSSKTVEAVFSYNAKNFVARGEKAGIRKLENGFILSQGQGKDKPFTQTDFAIYTTANEQPVVDYCWFRGGWFDPVTMIWNTIADGKVSNTPPVAADAPGASLFVPFKLAPGAKKIIRVMMAWYVPESDLSIQDKGPDGKENCHSAACCITPADSGLEEYPKFTGNKYKPWYAAKFKNLEAVVDYWTREYDSLKHKSTLFKEAFYSSTLPAEVLEAVAANLTILKSPTVLRQYDGRMWAWEGCGDDNGCCHGTCTHVWNYAQAVCHLFPGLERGLRNTEFCEDQSAQGHQTFRANMPISPVKHDFHAAADGQLGGIMKVHREWRISGNHTWLKKIYPLVKRSLDYCIETWDPGKKGVLEEPHHNTYDIEFWGPDPMCTTFYLGALQSIIAMGQFLKEDITGYSSLLKKGKMFLETRLFNGEFFFQQIQWEGLKAQNPARAQSFGGNYSQEAIEILKKEGPKYQYGKGCLSDGVLGSWIAAMCGLEDPVDKRKITGHLLSVHKYNLKATLKDHVNPQRPAYAMGHEGGLLLCTWPKGGKLSLPFVYSNEVWTGIEYQVAAHLMLMGAVEKGLDIVKACRNRYDGRIRNPFNEYECGHWYARAMSSYGLMQGLTGLRYDAVEKKLYVLSRIGDFTCFLATATGFGTVRYKGGKAEVQVASGKIEVNDVVVQTA</sequence>
<dbReference type="SUPFAM" id="SSF48208">
    <property type="entry name" value="Six-hairpin glycosidases"/>
    <property type="match status" value="1"/>
</dbReference>
<protein>
    <recommendedName>
        <fullName evidence="5">Glycosyl-hydrolase family 116 catalytic region domain-containing protein</fullName>
    </recommendedName>
</protein>
<dbReference type="KEGG" id="nso:NIASO_00560"/>
<evidence type="ECO:0000259" key="2">
    <source>
        <dbReference type="Pfam" id="PF12215"/>
    </source>
</evidence>
<dbReference type="GO" id="GO:0004553">
    <property type="term" value="F:hydrolase activity, hydrolyzing O-glycosyl compounds"/>
    <property type="evidence" value="ECO:0007669"/>
    <property type="project" value="InterPro"/>
</dbReference>
<evidence type="ECO:0000313" key="4">
    <source>
        <dbReference type="Proteomes" id="UP000003586"/>
    </source>
</evidence>
<dbReference type="AlphaFoldDB" id="W0EY12"/>
<dbReference type="PANTHER" id="PTHR12654:SF0">
    <property type="entry name" value="NON-LYSOSOMAL GLUCOSYLCERAMIDASE"/>
    <property type="match status" value="1"/>
</dbReference>
<dbReference type="GO" id="GO:0005975">
    <property type="term" value="P:carbohydrate metabolic process"/>
    <property type="evidence" value="ECO:0007669"/>
    <property type="project" value="InterPro"/>
</dbReference>
<dbReference type="PROSITE" id="PS51318">
    <property type="entry name" value="TAT"/>
    <property type="match status" value="1"/>
</dbReference>
<dbReference type="HOGENOM" id="CLU_010759_0_0_10"/>
<dbReference type="PANTHER" id="PTHR12654">
    <property type="entry name" value="BILE ACID BETA-GLUCOSIDASE-RELATED"/>
    <property type="match status" value="1"/>
</dbReference>
<gene>
    <name evidence="3" type="ORF">NIASO_00560</name>
</gene>
<dbReference type="OrthoDB" id="1007311at2"/>
<keyword evidence="4" id="KW-1185">Reference proteome</keyword>
<dbReference type="InterPro" id="IPR008928">
    <property type="entry name" value="6-hairpin_glycosidase_sf"/>
</dbReference>
<name>W0EY12_9BACT</name>
<proteinExistence type="predicted"/>
<dbReference type="eggNOG" id="COG4354">
    <property type="taxonomic scope" value="Bacteria"/>
</dbReference>
<evidence type="ECO:0000259" key="1">
    <source>
        <dbReference type="Pfam" id="PF04685"/>
    </source>
</evidence>
<feature type="domain" description="Glycosyl-hydrolase family 116 N-terminal" evidence="2">
    <location>
        <begin position="67"/>
        <end position="393"/>
    </location>
</feature>
<dbReference type="InterPro" id="IPR012341">
    <property type="entry name" value="6hp_glycosidase-like_sf"/>
</dbReference>
<dbReference type="EMBL" id="CP007035">
    <property type="protein sequence ID" value="AHF14094.1"/>
    <property type="molecule type" value="Genomic_DNA"/>
</dbReference>
<dbReference type="InterPro" id="IPR024462">
    <property type="entry name" value="GH116_N"/>
</dbReference>
<dbReference type="Pfam" id="PF04685">
    <property type="entry name" value="DUF608"/>
    <property type="match status" value="1"/>
</dbReference>
<evidence type="ECO:0000313" key="3">
    <source>
        <dbReference type="EMBL" id="AHF14094.1"/>
    </source>
</evidence>
<accession>W0EY12</accession>
<dbReference type="InterPro" id="IPR052566">
    <property type="entry name" value="Non-lysos_glucosylceramidase"/>
</dbReference>
<feature type="domain" description="Glycosyl-hydrolase family 116 catalytic region" evidence="1">
    <location>
        <begin position="504"/>
        <end position="807"/>
    </location>
</feature>
<dbReference type="Gene3D" id="1.50.10.10">
    <property type="match status" value="1"/>
</dbReference>